<dbReference type="PANTHER" id="PTHR46417">
    <property type="entry name" value="TRNA (GUANINE-N(1)-)-METHYLTRANSFERASE"/>
    <property type="match status" value="1"/>
</dbReference>
<organism evidence="19 20">
    <name type="scientific">Prosthecobacter debontii</name>
    <dbReference type="NCBI Taxonomy" id="48467"/>
    <lineage>
        <taxon>Bacteria</taxon>
        <taxon>Pseudomonadati</taxon>
        <taxon>Verrucomicrobiota</taxon>
        <taxon>Verrucomicrobiia</taxon>
        <taxon>Verrucomicrobiales</taxon>
        <taxon>Verrucomicrobiaceae</taxon>
        <taxon>Prosthecobacter</taxon>
    </lineage>
</organism>
<reference evidence="20" key="1">
    <citation type="submission" date="2017-02" db="EMBL/GenBank/DDBJ databases">
        <authorList>
            <person name="Varghese N."/>
            <person name="Submissions S."/>
        </authorList>
    </citation>
    <scope>NUCLEOTIDE SEQUENCE [LARGE SCALE GENOMIC DNA]</scope>
    <source>
        <strain evidence="20">ATCC 700200</strain>
    </source>
</reference>
<evidence type="ECO:0000256" key="11">
    <source>
        <dbReference type="ARBA" id="ARBA00022694"/>
    </source>
</evidence>
<evidence type="ECO:0000256" key="3">
    <source>
        <dbReference type="ARBA" id="ARBA00007630"/>
    </source>
</evidence>
<keyword evidence="11 15" id="KW-0819">tRNA processing</keyword>
<evidence type="ECO:0000256" key="2">
    <source>
        <dbReference type="ARBA" id="ARBA00004496"/>
    </source>
</evidence>
<evidence type="ECO:0000256" key="17">
    <source>
        <dbReference type="RuleBase" id="RU003464"/>
    </source>
</evidence>
<name>A0A1T4XJA3_9BACT</name>
<dbReference type="EC" id="2.1.1.228" evidence="5 15"/>
<keyword evidence="20" id="KW-1185">Reference proteome</keyword>
<evidence type="ECO:0000256" key="8">
    <source>
        <dbReference type="ARBA" id="ARBA00022603"/>
    </source>
</evidence>
<feature type="domain" description="tRNA methyltransferase TRMD/TRM10-type" evidence="18">
    <location>
        <begin position="40"/>
        <end position="260"/>
    </location>
</feature>
<dbReference type="CDD" id="cd18080">
    <property type="entry name" value="TrmD-like"/>
    <property type="match status" value="1"/>
</dbReference>
<proteinExistence type="inferred from homology"/>
<evidence type="ECO:0000256" key="16">
    <source>
        <dbReference type="PIRSR" id="PIRSR000386-1"/>
    </source>
</evidence>
<dbReference type="PIRSF" id="PIRSF000386">
    <property type="entry name" value="tRNA_mtase"/>
    <property type="match status" value="1"/>
</dbReference>
<comment type="subcellular location">
    <subcellularLocation>
        <location evidence="2 15 17">Cytoplasm</location>
    </subcellularLocation>
</comment>
<dbReference type="InterPro" id="IPR029026">
    <property type="entry name" value="tRNA_m1G_MTases_N"/>
</dbReference>
<dbReference type="GO" id="GO:0002939">
    <property type="term" value="P:tRNA N1-guanine methylation"/>
    <property type="evidence" value="ECO:0007669"/>
    <property type="project" value="TreeGrafter"/>
</dbReference>
<evidence type="ECO:0000256" key="7">
    <source>
        <dbReference type="ARBA" id="ARBA00022490"/>
    </source>
</evidence>
<dbReference type="InterPro" id="IPR029028">
    <property type="entry name" value="Alpha/beta_knot_MTases"/>
</dbReference>
<gene>
    <name evidence="15" type="primary">trmD</name>
    <name evidence="19" type="ORF">SAMN02745166_01593</name>
</gene>
<dbReference type="HAMAP" id="MF_00605">
    <property type="entry name" value="TrmD"/>
    <property type="match status" value="1"/>
</dbReference>
<keyword evidence="8 15" id="KW-0489">Methyltransferase</keyword>
<dbReference type="InterPro" id="IPR023148">
    <property type="entry name" value="tRNA_m1G_MeTrfase_C_sf"/>
</dbReference>
<comment type="similarity">
    <text evidence="3 15 17">Belongs to the RNA methyltransferase TrmD family.</text>
</comment>
<dbReference type="SUPFAM" id="SSF75217">
    <property type="entry name" value="alpha/beta knot"/>
    <property type="match status" value="1"/>
</dbReference>
<evidence type="ECO:0000256" key="15">
    <source>
        <dbReference type="HAMAP-Rule" id="MF_00605"/>
    </source>
</evidence>
<evidence type="ECO:0000313" key="20">
    <source>
        <dbReference type="Proteomes" id="UP000190774"/>
    </source>
</evidence>
<evidence type="ECO:0000256" key="12">
    <source>
        <dbReference type="ARBA" id="ARBA00029736"/>
    </source>
</evidence>
<dbReference type="AlphaFoldDB" id="A0A1T4XJA3"/>
<dbReference type="GO" id="GO:0005829">
    <property type="term" value="C:cytosol"/>
    <property type="evidence" value="ECO:0007669"/>
    <property type="project" value="TreeGrafter"/>
</dbReference>
<dbReference type="Gene3D" id="1.10.1270.20">
    <property type="entry name" value="tRNA(m1g37)methyltransferase, domain 2"/>
    <property type="match status" value="1"/>
</dbReference>
<dbReference type="InterPro" id="IPR016009">
    <property type="entry name" value="tRNA_MeTrfase_TRMD/TRM10"/>
</dbReference>
<dbReference type="Proteomes" id="UP000190774">
    <property type="component" value="Unassembled WGS sequence"/>
</dbReference>
<evidence type="ECO:0000256" key="10">
    <source>
        <dbReference type="ARBA" id="ARBA00022691"/>
    </source>
</evidence>
<protein>
    <recommendedName>
        <fullName evidence="6 15">tRNA (guanine-N(1)-)-methyltransferase</fullName>
        <ecNumber evidence="5 15">2.1.1.228</ecNumber>
    </recommendedName>
    <alternativeName>
        <fullName evidence="12 15">M1G-methyltransferase</fullName>
    </alternativeName>
    <alternativeName>
        <fullName evidence="13 15">tRNA [GM37] methyltransferase</fullName>
    </alternativeName>
</protein>
<feature type="binding site" evidence="15 16">
    <location>
        <position position="148"/>
    </location>
    <ligand>
        <name>S-adenosyl-L-methionine</name>
        <dbReference type="ChEBI" id="CHEBI:59789"/>
    </ligand>
</feature>
<sequence length="263" mass="28937">MFREEKAWHRENALYGPQAGLMCGSQLAHPLAPSHSFRVRLDIITLFPELITVPMSTSIMGRAQEKGAISLGVYDLRDHGLGRHKQVDDTPYGGGQGMLLRPEPLFAALEKVHTETSRVILMSPAGKPFKQSDAQRLAGEKHLIFLSGHYEGIDQRVVDHWVDEELSLGDYVLTNGAIAAVVVMDAIVRLLPGVLGDDLSAVEESFGSVGLLEAPHYTKPAEFQGLRVPDVLLSGNHAKIAEWRHHQAIERTKKIRPDLFGGS</sequence>
<dbReference type="NCBIfam" id="NF000648">
    <property type="entry name" value="PRK00026.1"/>
    <property type="match status" value="1"/>
</dbReference>
<dbReference type="STRING" id="48467.SAMN02745166_01593"/>
<dbReference type="Pfam" id="PF01746">
    <property type="entry name" value="tRNA_m1G_MT"/>
    <property type="match status" value="1"/>
</dbReference>
<dbReference type="InterPro" id="IPR002649">
    <property type="entry name" value="tRNA_m1G_MeTrfase_TrmD"/>
</dbReference>
<evidence type="ECO:0000256" key="4">
    <source>
        <dbReference type="ARBA" id="ARBA00011738"/>
    </source>
</evidence>
<dbReference type="EMBL" id="FUYE01000004">
    <property type="protein sequence ID" value="SKA89597.1"/>
    <property type="molecule type" value="Genomic_DNA"/>
</dbReference>
<evidence type="ECO:0000256" key="6">
    <source>
        <dbReference type="ARBA" id="ARBA00014679"/>
    </source>
</evidence>
<evidence type="ECO:0000256" key="14">
    <source>
        <dbReference type="ARBA" id="ARBA00047783"/>
    </source>
</evidence>
<comment type="catalytic activity">
    <reaction evidence="14 15 17">
        <text>guanosine(37) in tRNA + S-adenosyl-L-methionine = N(1)-methylguanosine(37) in tRNA + S-adenosyl-L-homocysteine + H(+)</text>
        <dbReference type="Rhea" id="RHEA:36899"/>
        <dbReference type="Rhea" id="RHEA-COMP:10145"/>
        <dbReference type="Rhea" id="RHEA-COMP:10147"/>
        <dbReference type="ChEBI" id="CHEBI:15378"/>
        <dbReference type="ChEBI" id="CHEBI:57856"/>
        <dbReference type="ChEBI" id="CHEBI:59789"/>
        <dbReference type="ChEBI" id="CHEBI:73542"/>
        <dbReference type="ChEBI" id="CHEBI:74269"/>
        <dbReference type="EC" id="2.1.1.228"/>
    </reaction>
</comment>
<evidence type="ECO:0000256" key="13">
    <source>
        <dbReference type="ARBA" id="ARBA00033392"/>
    </source>
</evidence>
<evidence type="ECO:0000256" key="5">
    <source>
        <dbReference type="ARBA" id="ARBA00012807"/>
    </source>
</evidence>
<dbReference type="GO" id="GO:0052906">
    <property type="term" value="F:tRNA (guanine(37)-N1)-methyltransferase activity"/>
    <property type="evidence" value="ECO:0007669"/>
    <property type="project" value="UniProtKB-UniRule"/>
</dbReference>
<comment type="subunit">
    <text evidence="4 15 17">Homodimer.</text>
</comment>
<evidence type="ECO:0000256" key="1">
    <source>
        <dbReference type="ARBA" id="ARBA00002634"/>
    </source>
</evidence>
<evidence type="ECO:0000256" key="9">
    <source>
        <dbReference type="ARBA" id="ARBA00022679"/>
    </source>
</evidence>
<keyword evidence="7 15" id="KW-0963">Cytoplasm</keyword>
<dbReference type="NCBIfam" id="TIGR00088">
    <property type="entry name" value="trmD"/>
    <property type="match status" value="1"/>
</dbReference>
<comment type="function">
    <text evidence="1 15 17">Specifically methylates guanosine-37 in various tRNAs.</text>
</comment>
<keyword evidence="9 15" id="KW-0808">Transferase</keyword>
<accession>A0A1T4XJA3</accession>
<dbReference type="Gene3D" id="3.40.1280.10">
    <property type="match status" value="1"/>
</dbReference>
<evidence type="ECO:0000313" key="19">
    <source>
        <dbReference type="EMBL" id="SKA89597.1"/>
    </source>
</evidence>
<dbReference type="PANTHER" id="PTHR46417:SF1">
    <property type="entry name" value="TRNA (GUANINE-N(1)-)-METHYLTRANSFERASE"/>
    <property type="match status" value="1"/>
</dbReference>
<feature type="binding site" evidence="15 16">
    <location>
        <begin position="168"/>
        <end position="173"/>
    </location>
    <ligand>
        <name>S-adenosyl-L-methionine</name>
        <dbReference type="ChEBI" id="CHEBI:59789"/>
    </ligand>
</feature>
<evidence type="ECO:0000259" key="18">
    <source>
        <dbReference type="Pfam" id="PF01746"/>
    </source>
</evidence>
<keyword evidence="10 15" id="KW-0949">S-adenosyl-L-methionine</keyword>
<dbReference type="FunFam" id="3.40.1280.10:FF:000001">
    <property type="entry name" value="tRNA (guanine-N(1)-)-methyltransferase"/>
    <property type="match status" value="1"/>
</dbReference>